<dbReference type="EMBL" id="BJWA01000003">
    <property type="protein sequence ID" value="GEL79416.1"/>
    <property type="molecule type" value="Genomic_DNA"/>
</dbReference>
<sequence length="127" mass="14796">MVMDFIDQLLEVSNQIPVLIRIHSLDKDESMRLTALPGGKTVETFMDGSKQKELNYEFVYKTKCENADRIMIELGELLEEQEDIPSSNNSYQFVGITIVDEPFFTGYDDKKFLYYRLAIKATLYFDK</sequence>
<organism evidence="1 2">
    <name type="scientific">Enterococcus mundtii</name>
    <dbReference type="NCBI Taxonomy" id="53346"/>
    <lineage>
        <taxon>Bacteria</taxon>
        <taxon>Bacillati</taxon>
        <taxon>Bacillota</taxon>
        <taxon>Bacilli</taxon>
        <taxon>Lactobacillales</taxon>
        <taxon>Enterococcaceae</taxon>
        <taxon>Enterococcus</taxon>
    </lineage>
</organism>
<keyword evidence="2" id="KW-1185">Reference proteome</keyword>
<name>A0ABQ0VA86_ENTMU</name>
<dbReference type="Proteomes" id="UP000321175">
    <property type="component" value="Unassembled WGS sequence"/>
</dbReference>
<reference evidence="1 2" key="1">
    <citation type="submission" date="2019-07" db="EMBL/GenBank/DDBJ databases">
        <title>Whole genome shotgun sequence of Enterococcus mundtii NBRC 100490.</title>
        <authorList>
            <person name="Hosoyama A."/>
            <person name="Uohara A."/>
            <person name="Ohji S."/>
            <person name="Ichikawa N."/>
        </authorList>
    </citation>
    <scope>NUCLEOTIDE SEQUENCE [LARGE SCALE GENOMIC DNA]</scope>
    <source>
        <strain evidence="1 2">NBRC 100490</strain>
    </source>
</reference>
<protein>
    <recommendedName>
        <fullName evidence="3">Minor capsid protein</fullName>
    </recommendedName>
</protein>
<comment type="caution">
    <text evidence="1">The sequence shown here is derived from an EMBL/GenBank/DDBJ whole genome shotgun (WGS) entry which is preliminary data.</text>
</comment>
<evidence type="ECO:0000313" key="2">
    <source>
        <dbReference type="Proteomes" id="UP000321175"/>
    </source>
</evidence>
<gene>
    <name evidence="1" type="ORF">EMU01_05600</name>
</gene>
<evidence type="ECO:0008006" key="3">
    <source>
        <dbReference type="Google" id="ProtNLM"/>
    </source>
</evidence>
<accession>A0ABQ0VA86</accession>
<proteinExistence type="predicted"/>
<evidence type="ECO:0000313" key="1">
    <source>
        <dbReference type="EMBL" id="GEL79416.1"/>
    </source>
</evidence>